<dbReference type="InterPro" id="IPR038277">
    <property type="entry name" value="UreF_sf"/>
</dbReference>
<evidence type="ECO:0000313" key="1">
    <source>
        <dbReference type="EMBL" id="SVC19234.1"/>
    </source>
</evidence>
<dbReference type="AlphaFoldDB" id="A0A382K319"/>
<name>A0A382K319_9ZZZZ</name>
<dbReference type="Pfam" id="PF01730">
    <property type="entry name" value="UreF"/>
    <property type="match status" value="1"/>
</dbReference>
<protein>
    <submittedName>
        <fullName evidence="1">Uncharacterized protein</fullName>
    </submittedName>
</protein>
<dbReference type="GO" id="GO:0016151">
    <property type="term" value="F:nickel cation binding"/>
    <property type="evidence" value="ECO:0007669"/>
    <property type="project" value="InterPro"/>
</dbReference>
<proteinExistence type="predicted"/>
<dbReference type="InterPro" id="IPR002639">
    <property type="entry name" value="UreF"/>
</dbReference>
<sequence>MRDTVSNDETSLQPFDIEAVRDLRGLRLFLDRYERDILRPIELPAVLSAYWFANRGQFRELLELDVGLSANASLMPFAEASLAVGREHLRLLKPMYDQRMVQRFRKCVVAGEARGWNPVVFGIFLSIHSVPVREGLVQFGTQLWSGFVNGAQKSCRLPNGECTELLGEYLDRLPGRIEEVITHSMGAEGALLAALS</sequence>
<accession>A0A382K319</accession>
<organism evidence="1">
    <name type="scientific">marine metagenome</name>
    <dbReference type="NCBI Taxonomy" id="408172"/>
    <lineage>
        <taxon>unclassified sequences</taxon>
        <taxon>metagenomes</taxon>
        <taxon>ecological metagenomes</taxon>
    </lineage>
</organism>
<dbReference type="Gene3D" id="1.10.4190.10">
    <property type="entry name" value="Urease accessory protein UreF"/>
    <property type="match status" value="1"/>
</dbReference>
<dbReference type="EMBL" id="UINC01078293">
    <property type="protein sequence ID" value="SVC19234.1"/>
    <property type="molecule type" value="Genomic_DNA"/>
</dbReference>
<gene>
    <name evidence="1" type="ORF">METZ01_LOCUS272088</name>
</gene>
<reference evidence="1" key="1">
    <citation type="submission" date="2018-05" db="EMBL/GenBank/DDBJ databases">
        <authorList>
            <person name="Lanie J.A."/>
            <person name="Ng W.-L."/>
            <person name="Kazmierczak K.M."/>
            <person name="Andrzejewski T.M."/>
            <person name="Davidsen T.M."/>
            <person name="Wayne K.J."/>
            <person name="Tettelin H."/>
            <person name="Glass J.I."/>
            <person name="Rusch D."/>
            <person name="Podicherti R."/>
            <person name="Tsui H.-C.T."/>
            <person name="Winkler M.E."/>
        </authorList>
    </citation>
    <scope>NUCLEOTIDE SEQUENCE</scope>
</reference>